<evidence type="ECO:0000259" key="7">
    <source>
        <dbReference type="Pfam" id="PF03775"/>
    </source>
</evidence>
<evidence type="ECO:0000259" key="8">
    <source>
        <dbReference type="Pfam" id="PF22642"/>
    </source>
</evidence>
<keyword evidence="10" id="KW-1185">Reference proteome</keyword>
<dbReference type="PANTHER" id="PTHR34108:SF1">
    <property type="entry name" value="SEPTUM SITE-DETERMINING PROTEIN MINC"/>
    <property type="match status" value="1"/>
</dbReference>
<evidence type="ECO:0000256" key="5">
    <source>
        <dbReference type="ARBA" id="ARBA00046874"/>
    </source>
</evidence>
<dbReference type="Gene3D" id="3.30.160.540">
    <property type="match status" value="1"/>
</dbReference>
<sequence>MTEKKQQYVTIKGTKDGLVLHLDDSCSFRELLQELDEKLSTHYYEGDGRSLIEVQVKVGNRYVTEVQQEELRTLIRNKKNLVVDSIESDVVTKEQALAWKEETEIVSVSKIVRSGQILHVKGDLLLIGDVNPGGTVIAGGNIFIIGALRGIAHAGYYGDAEAVVAASVMNPMQLRISDVTTRAPEEKEDGAEGAEYAECAYINENNYIVVDRIQLLTHLRPNLTRLERGIV</sequence>
<protein>
    <recommendedName>
        <fullName evidence="6">Probable septum site-determining protein MinC</fullName>
    </recommendedName>
</protein>
<evidence type="ECO:0000256" key="6">
    <source>
        <dbReference type="HAMAP-Rule" id="MF_00267"/>
    </source>
</evidence>
<proteinExistence type="inferred from homology"/>
<keyword evidence="4 6" id="KW-0131">Cell cycle</keyword>
<dbReference type="HAMAP" id="MF_00267">
    <property type="entry name" value="MinC"/>
    <property type="match status" value="1"/>
</dbReference>
<dbReference type="RefSeq" id="WP_336481818.1">
    <property type="nucleotide sequence ID" value="NZ_JBAWSV010000002.1"/>
</dbReference>
<dbReference type="EMBL" id="JBAWSV010000002">
    <property type="protein sequence ID" value="MEI4829458.1"/>
    <property type="molecule type" value="Genomic_DNA"/>
</dbReference>
<evidence type="ECO:0000256" key="3">
    <source>
        <dbReference type="ARBA" id="ARBA00023210"/>
    </source>
</evidence>
<keyword evidence="2 6" id="KW-0132">Cell division</keyword>
<evidence type="ECO:0000313" key="9">
    <source>
        <dbReference type="EMBL" id="MEI4829458.1"/>
    </source>
</evidence>
<evidence type="ECO:0000256" key="1">
    <source>
        <dbReference type="ARBA" id="ARBA00006291"/>
    </source>
</evidence>
<name>A0ABU8FTX5_9BACI</name>
<comment type="subunit">
    <text evidence="5 6">Interacts with MinD and FtsZ.</text>
</comment>
<evidence type="ECO:0000256" key="2">
    <source>
        <dbReference type="ARBA" id="ARBA00022618"/>
    </source>
</evidence>
<dbReference type="PANTHER" id="PTHR34108">
    <property type="entry name" value="SEPTUM SITE-DETERMINING PROTEIN MINC"/>
    <property type="match status" value="1"/>
</dbReference>
<evidence type="ECO:0000313" key="10">
    <source>
        <dbReference type="Proteomes" id="UP001367922"/>
    </source>
</evidence>
<dbReference type="Pfam" id="PF03775">
    <property type="entry name" value="MinC_C"/>
    <property type="match status" value="1"/>
</dbReference>
<organism evidence="9 10">
    <name type="scientific">Bacillus yunxiaonensis</name>
    <dbReference type="NCBI Taxonomy" id="3127665"/>
    <lineage>
        <taxon>Bacteria</taxon>
        <taxon>Bacillati</taxon>
        <taxon>Bacillota</taxon>
        <taxon>Bacilli</taxon>
        <taxon>Bacillales</taxon>
        <taxon>Bacillaceae</taxon>
        <taxon>Bacillus</taxon>
    </lineage>
</organism>
<dbReference type="InterPro" id="IPR013033">
    <property type="entry name" value="MinC"/>
</dbReference>
<comment type="similarity">
    <text evidence="1 6">Belongs to the MinC family.</text>
</comment>
<dbReference type="SUPFAM" id="SSF63848">
    <property type="entry name" value="Cell-division inhibitor MinC, C-terminal domain"/>
    <property type="match status" value="1"/>
</dbReference>
<gene>
    <name evidence="6 9" type="primary">minC</name>
    <name evidence="9" type="ORF">WAX78_08310</name>
</gene>
<dbReference type="Gene3D" id="2.160.20.70">
    <property type="match status" value="1"/>
</dbReference>
<dbReference type="Proteomes" id="UP001367922">
    <property type="component" value="Unassembled WGS sequence"/>
</dbReference>
<dbReference type="InterPro" id="IPR005526">
    <property type="entry name" value="Septum_form_inhib_MinC_C"/>
</dbReference>
<dbReference type="InterPro" id="IPR036145">
    <property type="entry name" value="MinC_C_sf"/>
</dbReference>
<feature type="domain" description="Septum site-determining protein MinC N-terminal" evidence="8">
    <location>
        <begin position="9"/>
        <end position="86"/>
    </location>
</feature>
<accession>A0ABU8FTX5</accession>
<feature type="domain" description="Septum formation inhibitor MinC C-terminal" evidence="7">
    <location>
        <begin position="108"/>
        <end position="210"/>
    </location>
</feature>
<dbReference type="InterPro" id="IPR016098">
    <property type="entry name" value="CAP/MinC_C"/>
</dbReference>
<dbReference type="InterPro" id="IPR055219">
    <property type="entry name" value="MinC_N_1"/>
</dbReference>
<evidence type="ECO:0000256" key="4">
    <source>
        <dbReference type="ARBA" id="ARBA00023306"/>
    </source>
</evidence>
<keyword evidence="3 6" id="KW-0717">Septation</keyword>
<dbReference type="Pfam" id="PF22642">
    <property type="entry name" value="MinC_N_1"/>
    <property type="match status" value="1"/>
</dbReference>
<comment type="caution">
    <text evidence="9">The sequence shown here is derived from an EMBL/GenBank/DDBJ whole genome shotgun (WGS) entry which is preliminary data.</text>
</comment>
<reference evidence="9 10" key="1">
    <citation type="submission" date="2024-01" db="EMBL/GenBank/DDBJ databases">
        <title>Seven novel Bacillus-like species.</title>
        <authorList>
            <person name="Liu G."/>
        </authorList>
    </citation>
    <scope>NUCLEOTIDE SEQUENCE [LARGE SCALE GENOMIC DNA]</scope>
    <source>
        <strain evidence="9 10">FJAT-53711</strain>
    </source>
</reference>
<dbReference type="NCBIfam" id="TIGR01222">
    <property type="entry name" value="minC"/>
    <property type="match status" value="1"/>
</dbReference>
<comment type="function">
    <text evidence="6">Cell division inhibitor that blocks the formation of polar Z ring septums. Rapidly oscillates between the poles of the cell to destabilize FtsZ filaments that have formed before they mature into polar Z rings. Prevents FtsZ polymerization.</text>
</comment>